<evidence type="ECO:0000313" key="1">
    <source>
        <dbReference type="EMBL" id="KDN28618.1"/>
    </source>
</evidence>
<comment type="caution">
    <text evidence="1">The sequence shown here is derived from an EMBL/GenBank/DDBJ whole genome shotgun (WGS) entry which is preliminary data.</text>
</comment>
<evidence type="ECO:0000313" key="2">
    <source>
        <dbReference type="Proteomes" id="UP000027219"/>
    </source>
</evidence>
<sequence length="378" mass="43141">MMFKDQNVFFITKSDRFFYLYADALIHKASTSPETIKVVVFDCVEGIKAGSIDKVPGVEYLNYDESMLSQLEDARTITFMSLNQANSTMVRKVIDYSENLLRKTYIFLTDDEIDRWHSCIDKHGKMVPSKKLAIAQDDIYVSQRIINFIGHEKTFYERVTSALQRKDIEFVNAGVIFDTLPTSITQSLEKAIVDGNQWLTKEKRVLIGTKQKSISFSEIKALLSEFCNQKQAENYKFTILWHKKNRKQRILLDLFISYLRHVKRQTLDISYVTAISPVAYTSLIMSCSHLILQRRGGASTARQYIKWGQGTLCTAAGSPNDFGFKEALGLDVISYSSTKELVSSIVANRNDVEKNALNMTQEEARSITELQQIYATSI</sequence>
<dbReference type="OrthoDB" id="5856998at2"/>
<dbReference type="STRING" id="212667.VFDL14_15490"/>
<accession>A0A066UWJ5</accession>
<keyword evidence="2" id="KW-1185">Reference proteome</keyword>
<dbReference type="EMBL" id="JFFR01000018">
    <property type="protein sequence ID" value="KDN28618.1"/>
    <property type="molecule type" value="Genomic_DNA"/>
</dbReference>
<proteinExistence type="predicted"/>
<organism evidence="1 2">
    <name type="scientific">Vibrio fortis</name>
    <dbReference type="NCBI Taxonomy" id="212667"/>
    <lineage>
        <taxon>Bacteria</taxon>
        <taxon>Pseudomonadati</taxon>
        <taxon>Pseudomonadota</taxon>
        <taxon>Gammaproteobacteria</taxon>
        <taxon>Vibrionales</taxon>
        <taxon>Vibrionaceae</taxon>
        <taxon>Vibrio</taxon>
    </lineage>
</organism>
<evidence type="ECO:0008006" key="3">
    <source>
        <dbReference type="Google" id="ProtNLM"/>
    </source>
</evidence>
<dbReference type="Proteomes" id="UP000027219">
    <property type="component" value="Unassembled WGS sequence"/>
</dbReference>
<reference evidence="1 2" key="1">
    <citation type="submission" date="2014-02" db="EMBL/GenBank/DDBJ databases">
        <title>Vibrio fortis Dalian14 Genome Sequencing.</title>
        <authorList>
            <person name="Wang Y."/>
            <person name="Song L."/>
            <person name="Liu G."/>
            <person name="Ding J."/>
        </authorList>
    </citation>
    <scope>NUCLEOTIDE SEQUENCE [LARGE SCALE GENOMIC DNA]</scope>
    <source>
        <strain evidence="1 2">Dalian14</strain>
    </source>
</reference>
<name>A0A066UWJ5_9VIBR</name>
<dbReference type="AlphaFoldDB" id="A0A066UWJ5"/>
<protein>
    <recommendedName>
        <fullName evidence="3">Glycosyltransferase family 4 protein</fullName>
    </recommendedName>
</protein>
<gene>
    <name evidence="1" type="ORF">VFDL14_15490</name>
</gene>